<dbReference type="EMBL" id="LAZR01040977">
    <property type="protein sequence ID" value="KKL13151.1"/>
    <property type="molecule type" value="Genomic_DNA"/>
</dbReference>
<gene>
    <name evidence="2" type="ORF">LCGC14_2528670</name>
</gene>
<name>A0A0F9D5T4_9ZZZZ</name>
<dbReference type="AlphaFoldDB" id="A0A0F9D5T4"/>
<protein>
    <submittedName>
        <fullName evidence="2">Uncharacterized protein</fullName>
    </submittedName>
</protein>
<comment type="caution">
    <text evidence="2">The sequence shown here is derived from an EMBL/GenBank/DDBJ whole genome shotgun (WGS) entry which is preliminary data.</text>
</comment>
<proteinExistence type="predicted"/>
<feature type="compositionally biased region" description="Basic residues" evidence="1">
    <location>
        <begin position="1"/>
        <end position="14"/>
    </location>
</feature>
<accession>A0A0F9D5T4</accession>
<reference evidence="2" key="1">
    <citation type="journal article" date="2015" name="Nature">
        <title>Complex archaea that bridge the gap between prokaryotes and eukaryotes.</title>
        <authorList>
            <person name="Spang A."/>
            <person name="Saw J.H."/>
            <person name="Jorgensen S.L."/>
            <person name="Zaremba-Niedzwiedzka K."/>
            <person name="Martijn J."/>
            <person name="Lind A.E."/>
            <person name="van Eijk R."/>
            <person name="Schleper C."/>
            <person name="Guy L."/>
            <person name="Ettema T.J."/>
        </authorList>
    </citation>
    <scope>NUCLEOTIDE SEQUENCE</scope>
</reference>
<sequence length="25" mass="3018">MGKALRQLRRKGKHQRVDEENILLK</sequence>
<feature type="non-terminal residue" evidence="2">
    <location>
        <position position="25"/>
    </location>
</feature>
<evidence type="ECO:0000313" key="2">
    <source>
        <dbReference type="EMBL" id="KKL13151.1"/>
    </source>
</evidence>
<feature type="region of interest" description="Disordered" evidence="1">
    <location>
        <begin position="1"/>
        <end position="25"/>
    </location>
</feature>
<evidence type="ECO:0000256" key="1">
    <source>
        <dbReference type="SAM" id="MobiDB-lite"/>
    </source>
</evidence>
<organism evidence="2">
    <name type="scientific">marine sediment metagenome</name>
    <dbReference type="NCBI Taxonomy" id="412755"/>
    <lineage>
        <taxon>unclassified sequences</taxon>
        <taxon>metagenomes</taxon>
        <taxon>ecological metagenomes</taxon>
    </lineage>
</organism>